<sequence length="231" mass="25692">MTKDSPIVGLANGGNLDTPSEKQKASRIKNTPGSGEALLRVVVEIHHRIWWISNTHQQQSISQVEDEKYEIAKSLDFSEKSQVSEECNSEASYQEVTTQGSCVGSCSVGDNASIWSMQVNKSNNDDDDVEEEIAEEDDDGGDYECDLGLDKLCKRLNKVNVNEKAVLNFAGKHIGFVYDSDNEIVKEEEDESVGGGDDVDSNVLHLKGLPMPKEKHRRFSEEGEEEEKSYM</sequence>
<proteinExistence type="predicted"/>
<evidence type="ECO:0000256" key="1">
    <source>
        <dbReference type="SAM" id="MobiDB-lite"/>
    </source>
</evidence>
<dbReference type="Proteomes" id="UP001157006">
    <property type="component" value="Chromosome 1L"/>
</dbReference>
<reference evidence="2 3" key="1">
    <citation type="submission" date="2023-01" db="EMBL/GenBank/DDBJ databases">
        <authorList>
            <person name="Kreplak J."/>
        </authorList>
    </citation>
    <scope>NUCLEOTIDE SEQUENCE [LARGE SCALE GENOMIC DNA]</scope>
</reference>
<name>A0AAV0YVS9_VICFA</name>
<dbReference type="AlphaFoldDB" id="A0AAV0YVS9"/>
<protein>
    <submittedName>
        <fullName evidence="2">Uncharacterized protein</fullName>
    </submittedName>
</protein>
<accession>A0AAV0YVS9</accession>
<feature type="region of interest" description="Disordered" evidence="1">
    <location>
        <begin position="1"/>
        <end position="30"/>
    </location>
</feature>
<dbReference type="EMBL" id="OX451736">
    <property type="protein sequence ID" value="CAI8588597.1"/>
    <property type="molecule type" value="Genomic_DNA"/>
</dbReference>
<feature type="compositionally biased region" description="Acidic residues" evidence="1">
    <location>
        <begin position="222"/>
        <end position="231"/>
    </location>
</feature>
<gene>
    <name evidence="2" type="ORF">VFH_I354800</name>
</gene>
<dbReference type="PANTHER" id="PTHR47512:SF2">
    <property type="entry name" value="ISOMERASE FAMILY PROTEIN, PUTATIVE-RELATED"/>
    <property type="match status" value="1"/>
</dbReference>
<organism evidence="2 3">
    <name type="scientific">Vicia faba</name>
    <name type="common">Broad bean</name>
    <name type="synonym">Faba vulgaris</name>
    <dbReference type="NCBI Taxonomy" id="3906"/>
    <lineage>
        <taxon>Eukaryota</taxon>
        <taxon>Viridiplantae</taxon>
        <taxon>Streptophyta</taxon>
        <taxon>Embryophyta</taxon>
        <taxon>Tracheophyta</taxon>
        <taxon>Spermatophyta</taxon>
        <taxon>Magnoliopsida</taxon>
        <taxon>eudicotyledons</taxon>
        <taxon>Gunneridae</taxon>
        <taxon>Pentapetalae</taxon>
        <taxon>rosids</taxon>
        <taxon>fabids</taxon>
        <taxon>Fabales</taxon>
        <taxon>Fabaceae</taxon>
        <taxon>Papilionoideae</taxon>
        <taxon>50 kb inversion clade</taxon>
        <taxon>NPAAA clade</taxon>
        <taxon>Hologalegina</taxon>
        <taxon>IRL clade</taxon>
        <taxon>Fabeae</taxon>
        <taxon>Vicia</taxon>
    </lineage>
</organism>
<feature type="compositionally biased region" description="Acidic residues" evidence="1">
    <location>
        <begin position="187"/>
        <end position="200"/>
    </location>
</feature>
<keyword evidence="3" id="KW-1185">Reference proteome</keyword>
<evidence type="ECO:0000313" key="2">
    <source>
        <dbReference type="EMBL" id="CAI8588597.1"/>
    </source>
</evidence>
<feature type="region of interest" description="Disordered" evidence="1">
    <location>
        <begin position="187"/>
        <end position="231"/>
    </location>
</feature>
<dbReference type="PANTHER" id="PTHR47512">
    <property type="entry name" value="EXPRESSED PROTEIN"/>
    <property type="match status" value="1"/>
</dbReference>
<evidence type="ECO:0000313" key="3">
    <source>
        <dbReference type="Proteomes" id="UP001157006"/>
    </source>
</evidence>